<name>A0ACC2VE07_9TREE</name>
<gene>
    <name evidence="1" type="ORF">QFC21_004980</name>
</gene>
<protein>
    <submittedName>
        <fullName evidence="1">Uncharacterized protein</fullName>
    </submittedName>
</protein>
<comment type="caution">
    <text evidence="1">The sequence shown here is derived from an EMBL/GenBank/DDBJ whole genome shotgun (WGS) entry which is preliminary data.</text>
</comment>
<sequence length="306" mass="33613">MQMEEIKQNALYLQQQGNPPANHQPLRQKRLSDHLPTPALLVDVGTPLAEAWEMAMHSDGGLQSGLPTREEPGVEPDPSSRPTLMERTDSNKSLKKQRRTSILSAFLFASKTAKSLSTDDQDKSLENSSQPETPRKLLGRLRLPRQHSMPQLIFRRAIWNDGIDADEPKSYEKDGSGVPKDPGHEKSAACSSELAISSDFLESRDSLFTEASVIRTASTCTAPFSAVPSSGPSSIDTGPLLSTPLDNVASMSNSSSSDSPKRPRFNVLKPFDKKGEPSYSRGSIRKSRWHSKILSTQKLLEDAGKF</sequence>
<accession>A0ACC2VE07</accession>
<evidence type="ECO:0000313" key="2">
    <source>
        <dbReference type="Proteomes" id="UP001227268"/>
    </source>
</evidence>
<dbReference type="EMBL" id="JASBWT010000017">
    <property type="protein sequence ID" value="KAJ9097311.1"/>
    <property type="molecule type" value="Genomic_DNA"/>
</dbReference>
<proteinExistence type="predicted"/>
<evidence type="ECO:0000313" key="1">
    <source>
        <dbReference type="EMBL" id="KAJ9097311.1"/>
    </source>
</evidence>
<reference evidence="1" key="1">
    <citation type="submission" date="2023-04" db="EMBL/GenBank/DDBJ databases">
        <title>Draft Genome sequencing of Naganishia species isolated from polar environments using Oxford Nanopore Technology.</title>
        <authorList>
            <person name="Leo P."/>
            <person name="Venkateswaran K."/>
        </authorList>
    </citation>
    <scope>NUCLEOTIDE SEQUENCE</scope>
    <source>
        <strain evidence="1">MNA-CCFEE 5423</strain>
    </source>
</reference>
<organism evidence="1 2">
    <name type="scientific">Naganishia friedmannii</name>
    <dbReference type="NCBI Taxonomy" id="89922"/>
    <lineage>
        <taxon>Eukaryota</taxon>
        <taxon>Fungi</taxon>
        <taxon>Dikarya</taxon>
        <taxon>Basidiomycota</taxon>
        <taxon>Agaricomycotina</taxon>
        <taxon>Tremellomycetes</taxon>
        <taxon>Filobasidiales</taxon>
        <taxon>Filobasidiaceae</taxon>
        <taxon>Naganishia</taxon>
    </lineage>
</organism>
<keyword evidence="2" id="KW-1185">Reference proteome</keyword>
<dbReference type="Proteomes" id="UP001227268">
    <property type="component" value="Unassembled WGS sequence"/>
</dbReference>